<feature type="transmembrane region" description="Helical" evidence="9">
    <location>
        <begin position="189"/>
        <end position="207"/>
    </location>
</feature>
<evidence type="ECO:0000256" key="3">
    <source>
        <dbReference type="ARBA" id="ARBA00022475"/>
    </source>
</evidence>
<keyword evidence="2" id="KW-0813">Transport</keyword>
<evidence type="ECO:0000256" key="5">
    <source>
        <dbReference type="ARBA" id="ARBA00022970"/>
    </source>
</evidence>
<evidence type="ECO:0000313" key="11">
    <source>
        <dbReference type="Proteomes" id="UP000533476"/>
    </source>
</evidence>
<dbReference type="InterPro" id="IPR052157">
    <property type="entry name" value="BCAA_transport_permease"/>
</dbReference>
<dbReference type="GO" id="GO:0005886">
    <property type="term" value="C:plasma membrane"/>
    <property type="evidence" value="ECO:0007669"/>
    <property type="project" value="UniProtKB-SubCell"/>
</dbReference>
<accession>A0A7Y0L3R9</accession>
<comment type="caution">
    <text evidence="10">The sequence shown here is derived from an EMBL/GenBank/DDBJ whole genome shotgun (WGS) entry which is preliminary data.</text>
</comment>
<feature type="transmembrane region" description="Helical" evidence="9">
    <location>
        <begin position="240"/>
        <end position="260"/>
    </location>
</feature>
<dbReference type="PANTHER" id="PTHR11795">
    <property type="entry name" value="BRANCHED-CHAIN AMINO ACID TRANSPORT SYSTEM PERMEASE PROTEIN LIVH"/>
    <property type="match status" value="1"/>
</dbReference>
<dbReference type="PANTHER" id="PTHR11795:SF445">
    <property type="entry name" value="AMINO ACID ABC TRANSPORTER PERMEASE PROTEIN"/>
    <property type="match status" value="1"/>
</dbReference>
<dbReference type="CDD" id="cd06582">
    <property type="entry name" value="TM_PBP1_LivH_like"/>
    <property type="match status" value="1"/>
</dbReference>
<gene>
    <name evidence="10" type="ORF">HIJ39_10525</name>
</gene>
<comment type="similarity">
    <text evidence="8">Belongs to the binding-protein-dependent transport system permease family. LivHM subfamily.</text>
</comment>
<keyword evidence="3" id="KW-1003">Cell membrane</keyword>
<proteinExistence type="inferred from homology"/>
<dbReference type="Proteomes" id="UP000533476">
    <property type="component" value="Unassembled WGS sequence"/>
</dbReference>
<comment type="subcellular location">
    <subcellularLocation>
        <location evidence="1">Cell membrane</location>
        <topology evidence="1">Multi-pass membrane protein</topology>
    </subcellularLocation>
</comment>
<dbReference type="EMBL" id="JABBVZ010000031">
    <property type="protein sequence ID" value="NMP22784.1"/>
    <property type="molecule type" value="Genomic_DNA"/>
</dbReference>
<dbReference type="Pfam" id="PF02653">
    <property type="entry name" value="BPD_transp_2"/>
    <property type="match status" value="1"/>
</dbReference>
<evidence type="ECO:0000256" key="1">
    <source>
        <dbReference type="ARBA" id="ARBA00004651"/>
    </source>
</evidence>
<keyword evidence="5" id="KW-0029">Amino-acid transport</keyword>
<keyword evidence="7 9" id="KW-0472">Membrane</keyword>
<keyword evidence="11" id="KW-1185">Reference proteome</keyword>
<feature type="transmembrane region" description="Helical" evidence="9">
    <location>
        <begin position="266"/>
        <end position="285"/>
    </location>
</feature>
<dbReference type="AlphaFoldDB" id="A0A7Y0L3R9"/>
<feature type="transmembrane region" description="Helical" evidence="9">
    <location>
        <begin position="60"/>
        <end position="81"/>
    </location>
</feature>
<evidence type="ECO:0000256" key="6">
    <source>
        <dbReference type="ARBA" id="ARBA00022989"/>
    </source>
</evidence>
<dbReference type="GO" id="GO:0022857">
    <property type="term" value="F:transmembrane transporter activity"/>
    <property type="evidence" value="ECO:0007669"/>
    <property type="project" value="InterPro"/>
</dbReference>
<organism evidence="10 11">
    <name type="scientific">Sulfobacillus harzensis</name>
    <dbReference type="NCBI Taxonomy" id="2729629"/>
    <lineage>
        <taxon>Bacteria</taxon>
        <taxon>Bacillati</taxon>
        <taxon>Bacillota</taxon>
        <taxon>Clostridia</taxon>
        <taxon>Eubacteriales</taxon>
        <taxon>Clostridiales Family XVII. Incertae Sedis</taxon>
        <taxon>Sulfobacillus</taxon>
    </lineage>
</organism>
<evidence type="ECO:0000256" key="8">
    <source>
        <dbReference type="ARBA" id="ARBA00037998"/>
    </source>
</evidence>
<protein>
    <submittedName>
        <fullName evidence="10">Branched-chain amino acid ABC transporter permease</fullName>
    </submittedName>
</protein>
<keyword evidence="6 9" id="KW-1133">Transmembrane helix</keyword>
<keyword evidence="4 9" id="KW-0812">Transmembrane</keyword>
<reference evidence="10 11" key="1">
    <citation type="submission" date="2020-04" db="EMBL/GenBank/DDBJ databases">
        <authorList>
            <person name="Zhang R."/>
            <person name="Schippers A."/>
        </authorList>
    </citation>
    <scope>NUCLEOTIDE SEQUENCE [LARGE SCALE GENOMIC DNA]</scope>
    <source>
        <strain evidence="10 11">DSM 109850</strain>
    </source>
</reference>
<evidence type="ECO:0000256" key="4">
    <source>
        <dbReference type="ARBA" id="ARBA00022692"/>
    </source>
</evidence>
<sequence length="291" mass="30742">MLAYSIIGGILFGFFYALLGLGLNLVFGVLKMVNLAHGDFVMLGAYGAYVAYSTSHINPLITILAEIVAFGIVGMALYYGIVPRLLKSQDPEMLSLILFFGVSQAIEALATLAFGQNTQTMNPNVFGNHPLVIFGQQFETAWWVSVLVSAVALALLYLFLYRSKLGRATRAVMGNREETAASGINVNRVSAIAFGIGLALAGIAGALTPFMLGGIYTTMGVGITVTSFAIIVIGALGNPLGTIIGGVVYGVAQFLMQSYLPSWSAMAPFVLLLIILLVRPGGILGKGARYA</sequence>
<name>A0A7Y0L3R9_9FIRM</name>
<evidence type="ECO:0000256" key="9">
    <source>
        <dbReference type="SAM" id="Phobius"/>
    </source>
</evidence>
<dbReference type="InterPro" id="IPR001851">
    <property type="entry name" value="ABC_transp_permease"/>
</dbReference>
<feature type="transmembrane region" description="Helical" evidence="9">
    <location>
        <begin position="93"/>
        <end position="114"/>
    </location>
</feature>
<feature type="transmembrane region" description="Helical" evidence="9">
    <location>
        <begin position="6"/>
        <end position="27"/>
    </location>
</feature>
<evidence type="ECO:0000313" key="10">
    <source>
        <dbReference type="EMBL" id="NMP22784.1"/>
    </source>
</evidence>
<feature type="transmembrane region" description="Helical" evidence="9">
    <location>
        <begin position="140"/>
        <end position="160"/>
    </location>
</feature>
<feature type="transmembrane region" description="Helical" evidence="9">
    <location>
        <begin position="34"/>
        <end position="54"/>
    </location>
</feature>
<evidence type="ECO:0000256" key="2">
    <source>
        <dbReference type="ARBA" id="ARBA00022448"/>
    </source>
</evidence>
<dbReference type="GO" id="GO:0006865">
    <property type="term" value="P:amino acid transport"/>
    <property type="evidence" value="ECO:0007669"/>
    <property type="project" value="UniProtKB-KW"/>
</dbReference>
<evidence type="ECO:0000256" key="7">
    <source>
        <dbReference type="ARBA" id="ARBA00023136"/>
    </source>
</evidence>